<dbReference type="Bgee" id="ENSG00000161202">
    <property type="expression patterns" value="Expressed in stromal cell of endometrium and 197 other cell types or tissues"/>
</dbReference>
<dbReference type="MassIVE" id="A0A3B3ITC6"/>
<dbReference type="ChiTaRS" id="DVL3">
    <property type="organism name" value="human"/>
</dbReference>
<dbReference type="Pfam" id="PF00595">
    <property type="entry name" value="PDZ"/>
    <property type="match status" value="1"/>
</dbReference>
<evidence type="ECO:0000313" key="3">
    <source>
        <dbReference type="Ensembl" id="ENSP00000497654.1"/>
    </source>
</evidence>
<dbReference type="GO" id="GO:0016055">
    <property type="term" value="P:Wnt signaling pathway"/>
    <property type="evidence" value="ECO:0007669"/>
    <property type="project" value="InterPro"/>
</dbReference>
<dbReference type="InterPro" id="IPR036034">
    <property type="entry name" value="PDZ_sf"/>
</dbReference>
<evidence type="ECO:0000256" key="1">
    <source>
        <dbReference type="SAM" id="MobiDB-lite"/>
    </source>
</evidence>
<dbReference type="Proteomes" id="UP000005640">
    <property type="component" value="Chromosome 3"/>
</dbReference>
<reference evidence="3" key="4">
    <citation type="submission" date="2025-08" db="UniProtKB">
        <authorList>
            <consortium name="Ensembl"/>
        </authorList>
    </citation>
    <scope>IDENTIFICATION</scope>
</reference>
<reference evidence="3 4" key="3">
    <citation type="journal article" date="2006" name="Nature">
        <title>The DNA sequence, annotation and analysis of human chromosome 3.</title>
        <authorList>
            <person name="Muzny D.M."/>
            <person name="Scherer S.E."/>
            <person name="Kaul R."/>
            <person name="Wang J."/>
            <person name="Yu J."/>
            <person name="Sudbrak R."/>
            <person name="Buhay C.J."/>
            <person name="Chen R."/>
            <person name="Cree A."/>
            <person name="Ding Y."/>
            <person name="Dugan-Rocha S."/>
            <person name="Gill R."/>
            <person name="Gunaratne P."/>
            <person name="Harris R.A."/>
            <person name="Hawes A.C."/>
            <person name="Hernandez J."/>
            <person name="Hodgson A.V."/>
            <person name="Hume J."/>
            <person name="Jackson A."/>
            <person name="Khan Z.M."/>
            <person name="Kovar-Smith C."/>
            <person name="Lewis L.R."/>
            <person name="Lozado R.J."/>
            <person name="Metzker M.L."/>
            <person name="Milosavljevic A."/>
            <person name="Miner G.R."/>
            <person name="Morgan M.B."/>
            <person name="Nazareth L.V."/>
            <person name="Scott G."/>
            <person name="Sodergren E."/>
            <person name="Song X.Z."/>
            <person name="Steffen D."/>
            <person name="Wei S."/>
            <person name="Wheeler D.A."/>
            <person name="Wright M.W."/>
            <person name="Worley K.C."/>
            <person name="Yuan Y."/>
            <person name="Zhang Z."/>
            <person name="Adams C.Q."/>
            <person name="Ansari-Lari M.A."/>
            <person name="Ayele M."/>
            <person name="Brown M.J."/>
            <person name="Chen G."/>
            <person name="Chen Z."/>
            <person name="Clendenning J."/>
            <person name="Clerc-Blankenburg K.P."/>
            <person name="Chen R."/>
            <person name="Chen Z."/>
            <person name="Davis C."/>
            <person name="Delgado O."/>
            <person name="Dinh H.H."/>
            <person name="Dong W."/>
            <person name="Draper H."/>
            <person name="Ernst S."/>
            <person name="Fu G."/>
            <person name="Gonzalez-Garay M.L."/>
            <person name="Garcia D.K."/>
            <person name="Gillett W."/>
            <person name="Gu J."/>
            <person name="Hao B."/>
            <person name="Haugen E."/>
            <person name="Havlak P."/>
            <person name="He X."/>
            <person name="Hennig S."/>
            <person name="Hu S."/>
            <person name="Huang W."/>
            <person name="Jackson L.R."/>
            <person name="Jacob L.S."/>
            <person name="Kelly S.H."/>
            <person name="Kube M."/>
            <person name="Levy R."/>
            <person name="Li Z."/>
            <person name="Liu B."/>
            <person name="Liu J."/>
            <person name="Liu W."/>
            <person name="Lu J."/>
            <person name="Maheshwari M."/>
            <person name="Nguyen B.V."/>
            <person name="Okwuonu G.O."/>
            <person name="Palmeiri A."/>
            <person name="Pasternak S."/>
            <person name="Perez L.M."/>
            <person name="Phelps K.A."/>
            <person name="Plopper F.J."/>
            <person name="Qiang B."/>
            <person name="Raymond C."/>
            <person name="Rodriguez R."/>
            <person name="Saenphimmachak C."/>
            <person name="Santibanez J."/>
            <person name="Shen H."/>
            <person name="Shen Y."/>
            <person name="Subramanian S."/>
            <person name="Tabor P.E."/>
            <person name="Verduzco D."/>
            <person name="Waldron L."/>
            <person name="Wang J."/>
            <person name="Wang J."/>
            <person name="Wang Q."/>
            <person name="Williams G.A."/>
            <person name="Wong G.K."/>
            <person name="Yao Z."/>
            <person name="Zhang J."/>
            <person name="Zhang X."/>
            <person name="Zhao G."/>
            <person name="Zhou J."/>
            <person name="Zhou Y."/>
            <person name="Nelson D."/>
            <person name="Lehrach H."/>
            <person name="Reinhardt R."/>
            <person name="Naylor S.L."/>
            <person name="Yang H."/>
            <person name="Olson M."/>
            <person name="Weinstock G."/>
            <person name="Gibbs R.A."/>
        </authorList>
    </citation>
    <scope>NUCLEOTIDE SEQUENCE [LARGE SCALE GENOMIC DNA]</scope>
</reference>
<dbReference type="EMBL" id="AC131235">
    <property type="status" value="NOT_ANNOTATED_CDS"/>
    <property type="molecule type" value="Genomic_DNA"/>
</dbReference>
<feature type="non-terminal residue" evidence="3">
    <location>
        <position position="1"/>
    </location>
</feature>
<feature type="domain" description="PDZ" evidence="2">
    <location>
        <begin position="50"/>
        <end position="104"/>
    </location>
</feature>
<organism evidence="3 4">
    <name type="scientific">Homo sapiens</name>
    <name type="common">Human</name>
    <dbReference type="NCBI Taxonomy" id="9606"/>
    <lineage>
        <taxon>Eukaryota</taxon>
        <taxon>Metazoa</taxon>
        <taxon>Chordata</taxon>
        <taxon>Craniata</taxon>
        <taxon>Vertebrata</taxon>
        <taxon>Euteleostomi</taxon>
        <taxon>Mammalia</taxon>
        <taxon>Eutheria</taxon>
        <taxon>Euarchontoglires</taxon>
        <taxon>Primates</taxon>
        <taxon>Haplorrhini</taxon>
        <taxon>Catarrhini</taxon>
        <taxon>Hominidae</taxon>
        <taxon>Homo</taxon>
    </lineage>
</organism>
<dbReference type="SUPFAM" id="SSF50156">
    <property type="entry name" value="PDZ domain-like"/>
    <property type="match status" value="1"/>
</dbReference>
<dbReference type="PROSITE" id="PS50106">
    <property type="entry name" value="PDZ"/>
    <property type="match status" value="1"/>
</dbReference>
<dbReference type="GeneTree" id="ENSGT00950000182903"/>
<dbReference type="OrthoDB" id="10031689at2759"/>
<accession>A0A3B3ITC6</accession>
<dbReference type="PANTHER" id="PTHR10878:SF6">
    <property type="entry name" value="SEGMENT POLARITY PROTEIN DISHEVELLED HOMOLOG DVL-3"/>
    <property type="match status" value="1"/>
</dbReference>
<evidence type="ECO:0000259" key="2">
    <source>
        <dbReference type="PROSITE" id="PS50106"/>
    </source>
</evidence>
<reference evidence="3" key="5">
    <citation type="submission" date="2025-09" db="UniProtKB">
        <authorList>
            <consortium name="Ensembl"/>
        </authorList>
    </citation>
    <scope>IDENTIFICATION</scope>
</reference>
<dbReference type="Ensembl" id="ENST00000649847.1">
    <property type="protein sequence ID" value="ENSP00000497654.1"/>
    <property type="gene ID" value="ENSG00000161202.20"/>
</dbReference>
<dbReference type="OpenTargets" id="ENSG00000161202"/>
<proteinExistence type="evidence at protein level"/>
<sequence>RFSSSTEQSSASRLMRRHKRRRRKQKVSRIERSSSFSSITDSTMSLNIITVTLNMEKYNFLGISIVGQSNERGDGGIYIGSIMKGGAVAADGRIEPGDMLLQAHHPDCSQVLGPKSTWLLHIAQERAHPAH</sequence>
<dbReference type="AlphaFoldDB" id="A0A3B3ITC6"/>
<reference evidence="3 4" key="2">
    <citation type="journal article" date="2004" name="Nature">
        <title>Finishing the euchromatic sequence of the human genome.</title>
        <authorList>
            <consortium name="International Human Genome Sequencing Consortium"/>
        </authorList>
    </citation>
    <scope>NUCLEOTIDE SEQUENCE [LARGE SCALE GENOMIC DNA]</scope>
</reference>
<dbReference type="Pfam" id="PF02377">
    <property type="entry name" value="Dishevelled"/>
    <property type="match status" value="1"/>
</dbReference>
<feature type="compositionally biased region" description="Basic residues" evidence="1">
    <location>
        <begin position="14"/>
        <end position="27"/>
    </location>
</feature>
<dbReference type="HGNC" id="HGNC:3087">
    <property type="gene designation" value="DVL3"/>
</dbReference>
<dbReference type="InterPro" id="IPR001478">
    <property type="entry name" value="PDZ"/>
</dbReference>
<dbReference type="Ensembl" id="ENST00000649847.1">
    <property type="protein sequence ID" value="ENSP00000497654.1"/>
    <property type="gene ID" value="ENSG00000161202.21"/>
</dbReference>
<dbReference type="InterPro" id="IPR003351">
    <property type="entry name" value="Dishevelled_protein_dom"/>
</dbReference>
<dbReference type="VEuPathDB" id="HostDB:ENSG00000161202"/>
<protein>
    <submittedName>
        <fullName evidence="3">Dishevelled segment polarity protein 3</fullName>
    </submittedName>
</protein>
<evidence type="ECO:0000313" key="4">
    <source>
        <dbReference type="Proteomes" id="UP000005640"/>
    </source>
</evidence>
<dbReference type="SMR" id="A0A3B3ITC6"/>
<feature type="compositionally biased region" description="Polar residues" evidence="1">
    <location>
        <begin position="1"/>
        <end position="12"/>
    </location>
</feature>
<keyword evidence="5" id="KW-1267">Proteomics identification</keyword>
<keyword evidence="4" id="KW-1185">Reference proteome</keyword>
<dbReference type="Gene3D" id="2.30.42.10">
    <property type="match status" value="1"/>
</dbReference>
<dbReference type="FunFam" id="2.30.42.10:FF:000203">
    <property type="entry name" value="DiSHevelled related"/>
    <property type="match status" value="1"/>
</dbReference>
<feature type="region of interest" description="Disordered" evidence="1">
    <location>
        <begin position="1"/>
        <end position="38"/>
    </location>
</feature>
<evidence type="ECO:0007829" key="5">
    <source>
        <dbReference type="PeptideAtlas" id="A0A3B3ITC6"/>
    </source>
</evidence>
<name>A0A3B3ITC6_HUMAN</name>
<reference evidence="3 4" key="1">
    <citation type="journal article" date="2001" name="Nature">
        <title>Initial sequencing and analysis of the human genome.</title>
        <authorList>
            <consortium name="International Human Genome Sequencing Consortium"/>
            <person name="Lander E.S."/>
            <person name="Linton L.M."/>
            <person name="Birren B."/>
            <person name="Nusbaum C."/>
            <person name="Zody M.C."/>
            <person name="Baldwin J."/>
            <person name="Devon K."/>
            <person name="Dewar K."/>
            <person name="Doyle M."/>
            <person name="FitzHugh W."/>
            <person name="Funke R."/>
            <person name="Gage D."/>
            <person name="Harris K."/>
            <person name="Heaford A."/>
            <person name="Howland J."/>
            <person name="Kann L."/>
            <person name="Lehoczky J."/>
            <person name="LeVine R."/>
            <person name="McEwan P."/>
            <person name="McKernan K."/>
            <person name="Meldrim J."/>
            <person name="Mesirov J.P."/>
            <person name="Miranda C."/>
            <person name="Morris W."/>
            <person name="Naylor J."/>
            <person name="Raymond C."/>
            <person name="Rosetti M."/>
            <person name="Santos R."/>
            <person name="Sheridan A."/>
            <person name="Sougnez C."/>
            <person name="Stange-Thomann N."/>
            <person name="Stojanovic N."/>
            <person name="Subramanian A."/>
            <person name="Wyman D."/>
            <person name="Rogers J."/>
            <person name="Sulston J."/>
            <person name="Ainscough R."/>
            <person name="Beck S."/>
            <person name="Bentley D."/>
            <person name="Burton J."/>
            <person name="Clee C."/>
            <person name="Carter N."/>
            <person name="Coulson A."/>
            <person name="Deadman R."/>
            <person name="Deloukas P."/>
            <person name="Dunham A."/>
            <person name="Dunham I."/>
            <person name="Durbin R."/>
            <person name="French L."/>
            <person name="Grafham D."/>
            <person name="Gregory S."/>
            <person name="Hubbard T."/>
            <person name="Humphray S."/>
            <person name="Hunt A."/>
            <person name="Jones M."/>
            <person name="Lloyd C."/>
            <person name="McMurray A."/>
            <person name="Matthews L."/>
            <person name="Mercer S."/>
            <person name="Milne S."/>
            <person name="Mullikin J.C."/>
            <person name="Mungall A."/>
            <person name="Plumb R."/>
            <person name="Ross M."/>
            <person name="Shownkeen R."/>
            <person name="Sims S."/>
            <person name="Waterston R.H."/>
            <person name="Wilson R.K."/>
            <person name="Hillier L.W."/>
            <person name="McPherson J.D."/>
            <person name="Marra M.A."/>
            <person name="Mardis E.R."/>
            <person name="Fulton L.A."/>
            <person name="Chinwalla A.T."/>
            <person name="Pepin K.H."/>
            <person name="Gish W.R."/>
            <person name="Chissoe S.L."/>
            <person name="Wendl M.C."/>
            <person name="Delehaunty K.D."/>
            <person name="Miner T.L."/>
            <person name="Delehaunty A."/>
            <person name="Kramer J.B."/>
            <person name="Cook L.L."/>
            <person name="Fulton R.S."/>
            <person name="Johnson D.L."/>
            <person name="Minx P.J."/>
            <person name="Clifton S.W."/>
            <person name="Hawkins T."/>
            <person name="Branscomb E."/>
            <person name="Predki P."/>
            <person name="Richardson P."/>
            <person name="Wenning S."/>
            <person name="Slezak T."/>
            <person name="Doggett N."/>
            <person name="Cheng J.F."/>
            <person name="Olsen A."/>
            <person name="Lucas S."/>
            <person name="Elkin C."/>
            <person name="Uberbacher E."/>
            <person name="Frazier M."/>
            <person name="Gibbs R.A."/>
            <person name="Muzny D.M."/>
            <person name="Scherer S.E."/>
            <person name="Bouck J.B."/>
            <person name="Sodergren E.J."/>
            <person name="Worley K.C."/>
            <person name="Rives C.M."/>
            <person name="Gorrell J.H."/>
            <person name="Metzker M.L."/>
            <person name="Naylor S.L."/>
            <person name="Kucherlapati R.S."/>
            <person name="Nelson D.L."/>
            <person name="Weinstock G.M."/>
            <person name="Sakaki Y."/>
            <person name="Fujiyama A."/>
            <person name="Hattori M."/>
            <person name="Yada T."/>
            <person name="Toyoda A."/>
            <person name="Itoh T."/>
            <person name="Kawagoe C."/>
            <person name="Watanabe H."/>
            <person name="Totoki Y."/>
            <person name="Taylor T."/>
            <person name="Weissenbach J."/>
            <person name="Heilig R."/>
            <person name="Saurin W."/>
            <person name="Artiguenave F."/>
            <person name="Brottier P."/>
            <person name="Bruls T."/>
            <person name="Pelletier E."/>
            <person name="Robert C."/>
            <person name="Wincker P."/>
            <person name="Smith D.R."/>
            <person name="Doucette-Stamm L."/>
            <person name="Rubenfield M."/>
            <person name="Weinstock K."/>
            <person name="Lee H.M."/>
            <person name="Dubois J."/>
            <person name="Rosenthal A."/>
            <person name="Platzer M."/>
            <person name="Nyakatura G."/>
            <person name="Taudien S."/>
            <person name="Rump A."/>
            <person name="Yang H."/>
            <person name="Yu J."/>
            <person name="Wang J."/>
            <person name="Huang G."/>
            <person name="Gu J."/>
            <person name="Hood L."/>
            <person name="Rowen L."/>
            <person name="Madan A."/>
            <person name="Qin S."/>
            <person name="Davis R.W."/>
            <person name="Federspiel N.A."/>
            <person name="Abola A.P."/>
            <person name="Proctor M.J."/>
            <person name="Myers R.M."/>
            <person name="Schmutz J."/>
            <person name="Dickson M."/>
            <person name="Grimwood J."/>
            <person name="Cox D.R."/>
            <person name="Olson M.V."/>
            <person name="Kaul R."/>
            <person name="Raymond C."/>
            <person name="Shimizu N."/>
            <person name="Kawasaki K."/>
            <person name="Minoshima S."/>
            <person name="Evans G.A."/>
            <person name="Athanasiou M."/>
            <person name="Schultz R."/>
            <person name="Roe B.A."/>
            <person name="Chen F."/>
            <person name="Pan H."/>
            <person name="Ramser J."/>
            <person name="Lehrach H."/>
            <person name="Reinhardt R."/>
            <person name="McCombie W.R."/>
            <person name="de la Bastide M."/>
            <person name="Dedhia N."/>
            <person name="Blocker H."/>
            <person name="Hornischer K."/>
            <person name="Nordsiek G."/>
            <person name="Agarwala R."/>
            <person name="Aravind L."/>
            <person name="Bailey J.A."/>
            <person name="Bateman A."/>
            <person name="Batzoglou S."/>
            <person name="Birney E."/>
            <person name="Bork P."/>
            <person name="Brown D.G."/>
            <person name="Burge C.B."/>
            <person name="Cerutti L."/>
            <person name="Chen H.C."/>
            <person name="Church D."/>
            <person name="Clamp M."/>
            <person name="Copley R.R."/>
            <person name="Doerks T."/>
            <person name="Eddy S.R."/>
            <person name="Eichler E.E."/>
            <person name="Furey T.S."/>
            <person name="Galagan J."/>
            <person name="Gilbert J.G."/>
            <person name="Harmon C."/>
            <person name="Hayashizaki Y."/>
            <person name="Haussler D."/>
            <person name="Hermjakob H."/>
            <person name="Hokamp K."/>
            <person name="Jang W."/>
            <person name="Johnson L.S."/>
            <person name="Jones T.A."/>
            <person name="Kasif S."/>
            <person name="Kaspryzk A."/>
            <person name="Kennedy S."/>
            <person name="Kent W.J."/>
            <person name="Kitts P."/>
            <person name="Koonin E.V."/>
            <person name="Korf I."/>
            <person name="Kulp D."/>
            <person name="Lancet D."/>
            <person name="Lowe T.M."/>
            <person name="McLysaght A."/>
            <person name="Mikkelsen T."/>
            <person name="Moran J.V."/>
            <person name="Mulder N."/>
            <person name="Pollara V.J."/>
            <person name="Ponting C.P."/>
            <person name="Schuler G."/>
            <person name="Schultz J."/>
            <person name="Slater G."/>
            <person name="Smit A.F."/>
            <person name="Stupka E."/>
            <person name="Szustakowski J."/>
            <person name="Thierry-Mieg D."/>
            <person name="Thierry-Mieg J."/>
            <person name="Wagner L."/>
            <person name="Wallis J."/>
            <person name="Wheeler R."/>
            <person name="Williams A."/>
            <person name="Wolf Y.I."/>
            <person name="Wolfe K.H."/>
            <person name="Yang S.P."/>
            <person name="Yeh R.F."/>
            <person name="Collins F."/>
            <person name="Guyer M.S."/>
            <person name="Peterson J."/>
            <person name="Felsenfeld A."/>
            <person name="Wetterstrand K.A."/>
            <person name="Patrinos A."/>
            <person name="Morgan M.J."/>
            <person name="de Jong P."/>
            <person name="Catanese J.J."/>
            <person name="Osoegawa K."/>
            <person name="Shizuya H."/>
            <person name="Choi S."/>
            <person name="Chen Y.J."/>
        </authorList>
    </citation>
    <scope>NUCLEOTIDE SEQUENCE [LARGE SCALE GENOMIC DNA]</scope>
</reference>
<dbReference type="InterPro" id="IPR015506">
    <property type="entry name" value="Dsh/Dvl-rel"/>
</dbReference>
<gene>
    <name evidence="3" type="primary">DVL3</name>
</gene>
<dbReference type="PANTHER" id="PTHR10878">
    <property type="entry name" value="SEGMENT POLARITY PROTEIN DISHEVELLED"/>
    <property type="match status" value="1"/>
</dbReference>
<dbReference type="ExpressionAtlas" id="A0A3B3ITC6">
    <property type="expression patterns" value="baseline and differential"/>
</dbReference>